<evidence type="ECO:0000313" key="2">
    <source>
        <dbReference type="EMBL" id="CAA0834202.1"/>
    </source>
</evidence>
<accession>A0A9N7NPI7</accession>
<feature type="region of interest" description="Disordered" evidence="1">
    <location>
        <begin position="38"/>
        <end position="70"/>
    </location>
</feature>
<comment type="caution">
    <text evidence="2">The sequence shown here is derived from an EMBL/GenBank/DDBJ whole genome shotgun (WGS) entry which is preliminary data.</text>
</comment>
<reference evidence="2" key="1">
    <citation type="submission" date="2019-12" db="EMBL/GenBank/DDBJ databases">
        <authorList>
            <person name="Scholes J."/>
        </authorList>
    </citation>
    <scope>NUCLEOTIDE SEQUENCE</scope>
</reference>
<evidence type="ECO:0000313" key="3">
    <source>
        <dbReference type="Proteomes" id="UP001153555"/>
    </source>
</evidence>
<keyword evidence="3" id="KW-1185">Reference proteome</keyword>
<protein>
    <submittedName>
        <fullName evidence="2">Uncharacterized protein</fullName>
    </submittedName>
</protein>
<dbReference type="EMBL" id="CACSLK010027843">
    <property type="protein sequence ID" value="CAA0834202.1"/>
    <property type="molecule type" value="Genomic_DNA"/>
</dbReference>
<feature type="non-terminal residue" evidence="2">
    <location>
        <position position="156"/>
    </location>
</feature>
<gene>
    <name evidence="2" type="ORF">SHERM_29442</name>
</gene>
<evidence type="ECO:0000256" key="1">
    <source>
        <dbReference type="SAM" id="MobiDB-lite"/>
    </source>
</evidence>
<dbReference type="AlphaFoldDB" id="A0A9N7NPI7"/>
<sequence length="156" mass="17494">PTPGPPPALGSAGTEAVRVEGARVKLIHFIGAVCGTRKKKSSGVPTEKIGKPPSSPPAAATAGRHLRRRLPENVLRSENRLHHWKDLFEMNLPIKFHAKIPPGRPSILRSKFPDLIKVWSKSSIQMHFPDDPEGLWKIREYHRNPLDEMNLQLPIF</sequence>
<proteinExistence type="predicted"/>
<dbReference type="Proteomes" id="UP001153555">
    <property type="component" value="Unassembled WGS sequence"/>
</dbReference>
<name>A0A9N7NPI7_STRHE</name>
<organism evidence="2 3">
    <name type="scientific">Striga hermonthica</name>
    <name type="common">Purple witchweed</name>
    <name type="synonym">Buchnera hermonthica</name>
    <dbReference type="NCBI Taxonomy" id="68872"/>
    <lineage>
        <taxon>Eukaryota</taxon>
        <taxon>Viridiplantae</taxon>
        <taxon>Streptophyta</taxon>
        <taxon>Embryophyta</taxon>
        <taxon>Tracheophyta</taxon>
        <taxon>Spermatophyta</taxon>
        <taxon>Magnoliopsida</taxon>
        <taxon>eudicotyledons</taxon>
        <taxon>Gunneridae</taxon>
        <taxon>Pentapetalae</taxon>
        <taxon>asterids</taxon>
        <taxon>lamiids</taxon>
        <taxon>Lamiales</taxon>
        <taxon>Orobanchaceae</taxon>
        <taxon>Buchnereae</taxon>
        <taxon>Striga</taxon>
    </lineage>
</organism>
<feature type="non-terminal residue" evidence="2">
    <location>
        <position position="1"/>
    </location>
</feature>